<reference evidence="2" key="1">
    <citation type="journal article" date="2009" name="PLoS Genet.">
        <title>Sequencing, mapping, and analysis of 27,455 maize full-length cDNAs.</title>
        <authorList>
            <person name="Soderlund C."/>
            <person name="Descour A."/>
            <person name="Kudrna D."/>
            <person name="Bomhoff M."/>
            <person name="Boyd L."/>
            <person name="Currie J."/>
            <person name="Angelova A."/>
            <person name="Collura K."/>
            <person name="Wissotski M."/>
            <person name="Ashley E."/>
            <person name="Morrow D."/>
            <person name="Fernandes J."/>
            <person name="Walbot V."/>
            <person name="Yu Y."/>
        </authorList>
    </citation>
    <scope>NUCLEOTIDE SEQUENCE</scope>
    <source>
        <strain evidence="2">B73</strain>
    </source>
</reference>
<name>C4J3T5_MAIZE</name>
<accession>C4J3T5</accession>
<dbReference type="AlphaFoldDB" id="C4J3T5"/>
<reference evidence="2" key="2">
    <citation type="submission" date="2012-06" db="EMBL/GenBank/DDBJ databases">
        <authorList>
            <person name="Yu Y."/>
            <person name="Currie J."/>
            <person name="Lomeli R."/>
            <person name="Angelova A."/>
            <person name="Collura K."/>
            <person name="Wissotski M."/>
            <person name="Campos D."/>
            <person name="Kudrna D."/>
            <person name="Golser W."/>
            <person name="Ashely E."/>
            <person name="Descour A."/>
            <person name="Fernandes J."/>
            <person name="Soderlund C."/>
            <person name="Walbot V."/>
        </authorList>
    </citation>
    <scope>NUCLEOTIDE SEQUENCE</scope>
    <source>
        <strain evidence="2">B73</strain>
    </source>
</reference>
<evidence type="ECO:0000313" key="2">
    <source>
        <dbReference type="EMBL" id="ACR35835.1"/>
    </source>
</evidence>
<dbReference type="EMBL" id="BT085482">
    <property type="protein sequence ID" value="ACR35835.1"/>
    <property type="molecule type" value="mRNA"/>
</dbReference>
<feature type="region of interest" description="Disordered" evidence="1">
    <location>
        <begin position="20"/>
        <end position="49"/>
    </location>
</feature>
<organism evidence="2">
    <name type="scientific">Zea mays</name>
    <name type="common">Maize</name>
    <dbReference type="NCBI Taxonomy" id="4577"/>
    <lineage>
        <taxon>Eukaryota</taxon>
        <taxon>Viridiplantae</taxon>
        <taxon>Streptophyta</taxon>
        <taxon>Embryophyta</taxon>
        <taxon>Tracheophyta</taxon>
        <taxon>Spermatophyta</taxon>
        <taxon>Magnoliopsida</taxon>
        <taxon>Liliopsida</taxon>
        <taxon>Poales</taxon>
        <taxon>Poaceae</taxon>
        <taxon>PACMAD clade</taxon>
        <taxon>Panicoideae</taxon>
        <taxon>Andropogonodae</taxon>
        <taxon>Andropogoneae</taxon>
        <taxon>Tripsacinae</taxon>
        <taxon>Zea</taxon>
    </lineage>
</organism>
<protein>
    <submittedName>
        <fullName evidence="2">Uncharacterized protein</fullName>
    </submittedName>
</protein>
<proteinExistence type="evidence at transcript level"/>
<evidence type="ECO:0000256" key="1">
    <source>
        <dbReference type="SAM" id="MobiDB-lite"/>
    </source>
</evidence>
<sequence length="153" mass="16651">MHACLGIGCTRHRANLRPLLRNPTGVHQTSGRTIPAERLPPLSTGPSSSPPPAPAAYHCCRCPYYYCHYYGHHRPAASCSSCSLLPVSPSTTDDEDNDRPSVSLRPLPLIFRQRGQDRELMVGVLRSPAASSLRTVPAVDRPDRAAWLAGLNS</sequence>